<dbReference type="GO" id="GO:0051307">
    <property type="term" value="P:meiotic chromosome separation"/>
    <property type="evidence" value="ECO:0007669"/>
    <property type="project" value="TreeGrafter"/>
</dbReference>
<accession>A0A4P9Z2F5</accession>
<evidence type="ECO:0000256" key="5">
    <source>
        <dbReference type="SAM" id="MobiDB-lite"/>
    </source>
</evidence>
<dbReference type="GO" id="GO:0005737">
    <property type="term" value="C:cytoplasm"/>
    <property type="evidence" value="ECO:0007669"/>
    <property type="project" value="TreeGrafter"/>
</dbReference>
<dbReference type="GO" id="GO:0006508">
    <property type="term" value="P:proteolysis"/>
    <property type="evidence" value="ECO:0007669"/>
    <property type="project" value="InterPro"/>
</dbReference>
<evidence type="ECO:0000256" key="2">
    <source>
        <dbReference type="ARBA" id="ARBA00012489"/>
    </source>
</evidence>
<sequence>MLLYAGSGGGTAKQAATPEEADEADQQLTNDVEDVLYYLLDAFMYQGVPVPFDEIEFDKVCVQAIVQHYQSMRASASAPPSHHTVLILDKSTHMFPWESMPVLRGRSVARLPTWTIWRDNIMARREGTAGDTVDAQRTQYLLNPAGDLSHTEAQFAPLMKQRKWKGITGRIPMEQELWTSLTTSDVFLYFGHGGAEQYIKGSTIRKLDGCAVSLLMGCSSGYLAPEGEFEPAGTPWHYLVAGSRAVVVNLWDVTDKDIDRFGVALLKRWGLLAANGSSSGSTRSKSQSARHASSSVHEDLGTAVAMARDECTLRYLVGAAPVVYGMPHMTVVPS</sequence>
<dbReference type="InterPro" id="IPR030397">
    <property type="entry name" value="SEPARIN_core_dom"/>
</dbReference>
<feature type="region of interest" description="Disordered" evidence="5">
    <location>
        <begin position="1"/>
        <end position="26"/>
    </location>
</feature>
<evidence type="ECO:0000313" key="7">
    <source>
        <dbReference type="EMBL" id="RKP25961.1"/>
    </source>
</evidence>
<dbReference type="GO" id="GO:0044732">
    <property type="term" value="C:mitotic spindle pole body"/>
    <property type="evidence" value="ECO:0007669"/>
    <property type="project" value="TreeGrafter"/>
</dbReference>
<feature type="domain" description="Peptidase C50" evidence="6">
    <location>
        <begin position="135"/>
        <end position="229"/>
    </location>
</feature>
<feature type="region of interest" description="Disordered" evidence="5">
    <location>
        <begin position="275"/>
        <end position="294"/>
    </location>
</feature>
<dbReference type="PANTHER" id="PTHR12792:SF0">
    <property type="entry name" value="SEPARIN"/>
    <property type="match status" value="1"/>
</dbReference>
<name>A0A4P9Z2F5_9FUNG</name>
<evidence type="ECO:0000259" key="6">
    <source>
        <dbReference type="PROSITE" id="PS51700"/>
    </source>
</evidence>
<gene>
    <name evidence="7" type="ORF">SYNPS1DRAFT_14896</name>
</gene>
<evidence type="ECO:0000313" key="8">
    <source>
        <dbReference type="Proteomes" id="UP000278143"/>
    </source>
</evidence>
<dbReference type="GO" id="GO:0072686">
    <property type="term" value="C:mitotic spindle"/>
    <property type="evidence" value="ECO:0007669"/>
    <property type="project" value="TreeGrafter"/>
</dbReference>
<dbReference type="PANTHER" id="PTHR12792">
    <property type="entry name" value="EXTRA SPINDLE POLES 1-RELATED"/>
    <property type="match status" value="1"/>
</dbReference>
<comment type="catalytic activity">
    <reaction evidence="1">
        <text>All bonds known to be hydrolyzed by this endopeptidase have arginine in P1 and an acidic residue in P4. P6 is often occupied by an acidic residue or by a hydroxy-amino-acid residue, the phosphorylation of which enhances cleavage.</text>
        <dbReference type="EC" id="3.4.22.49"/>
    </reaction>
</comment>
<feature type="compositionally biased region" description="Low complexity" evidence="5">
    <location>
        <begin position="276"/>
        <end position="294"/>
    </location>
</feature>
<dbReference type="GO" id="GO:0004197">
    <property type="term" value="F:cysteine-type endopeptidase activity"/>
    <property type="evidence" value="ECO:0007669"/>
    <property type="project" value="InterPro"/>
</dbReference>
<dbReference type="Pfam" id="PF03568">
    <property type="entry name" value="Separin_C"/>
    <property type="match status" value="1"/>
</dbReference>
<keyword evidence="8" id="KW-1185">Reference proteome</keyword>
<keyword evidence="3" id="KW-0378">Hydrolase</keyword>
<dbReference type="PROSITE" id="PS51700">
    <property type="entry name" value="SEPARIN"/>
    <property type="match status" value="1"/>
</dbReference>
<dbReference type="OrthoDB" id="10255632at2759"/>
<evidence type="ECO:0000256" key="1">
    <source>
        <dbReference type="ARBA" id="ARBA00000451"/>
    </source>
</evidence>
<reference evidence="8" key="1">
    <citation type="journal article" date="2018" name="Nat. Microbiol.">
        <title>Leveraging single-cell genomics to expand the fungal tree of life.</title>
        <authorList>
            <person name="Ahrendt S.R."/>
            <person name="Quandt C.A."/>
            <person name="Ciobanu D."/>
            <person name="Clum A."/>
            <person name="Salamov A."/>
            <person name="Andreopoulos B."/>
            <person name="Cheng J.F."/>
            <person name="Woyke T."/>
            <person name="Pelin A."/>
            <person name="Henrissat B."/>
            <person name="Reynolds N.K."/>
            <person name="Benny G.L."/>
            <person name="Smith M.E."/>
            <person name="James T.Y."/>
            <person name="Grigoriev I.V."/>
        </authorList>
    </citation>
    <scope>NUCLEOTIDE SEQUENCE [LARGE SCALE GENOMIC DNA]</scope>
    <source>
        <strain evidence="8">Benny S71-1</strain>
    </source>
</reference>
<dbReference type="EMBL" id="KZ989559">
    <property type="protein sequence ID" value="RKP25961.1"/>
    <property type="molecule type" value="Genomic_DNA"/>
</dbReference>
<protein>
    <recommendedName>
        <fullName evidence="2">separase</fullName>
        <ecNumber evidence="2">3.4.22.49</ecNumber>
    </recommendedName>
</protein>
<evidence type="ECO:0000256" key="4">
    <source>
        <dbReference type="ARBA" id="ARBA00022829"/>
    </source>
</evidence>
<evidence type="ECO:0000256" key="3">
    <source>
        <dbReference type="ARBA" id="ARBA00022801"/>
    </source>
</evidence>
<organism evidence="7 8">
    <name type="scientific">Syncephalis pseudoplumigaleata</name>
    <dbReference type="NCBI Taxonomy" id="1712513"/>
    <lineage>
        <taxon>Eukaryota</taxon>
        <taxon>Fungi</taxon>
        <taxon>Fungi incertae sedis</taxon>
        <taxon>Zoopagomycota</taxon>
        <taxon>Zoopagomycotina</taxon>
        <taxon>Zoopagomycetes</taxon>
        <taxon>Zoopagales</taxon>
        <taxon>Piptocephalidaceae</taxon>
        <taxon>Syncephalis</taxon>
    </lineage>
</organism>
<dbReference type="EC" id="3.4.22.49" evidence="2"/>
<dbReference type="InterPro" id="IPR005314">
    <property type="entry name" value="Peptidase_C50"/>
</dbReference>
<dbReference type="Proteomes" id="UP000278143">
    <property type="component" value="Unassembled WGS sequence"/>
</dbReference>
<proteinExistence type="predicted"/>
<dbReference type="AlphaFoldDB" id="A0A4P9Z2F5"/>
<keyword evidence="4" id="KW-0159">Chromosome partition</keyword>
<feature type="compositionally biased region" description="Gly residues" evidence="5">
    <location>
        <begin position="1"/>
        <end position="11"/>
    </location>
</feature>
<dbReference type="GO" id="GO:0005634">
    <property type="term" value="C:nucleus"/>
    <property type="evidence" value="ECO:0007669"/>
    <property type="project" value="InterPro"/>
</dbReference>